<feature type="region of interest" description="Disordered" evidence="1">
    <location>
        <begin position="68"/>
        <end position="87"/>
    </location>
</feature>
<comment type="caution">
    <text evidence="2">The sequence shown here is derived from an EMBL/GenBank/DDBJ whole genome shotgun (WGS) entry which is preliminary data.</text>
</comment>
<evidence type="ECO:0000256" key="1">
    <source>
        <dbReference type="SAM" id="MobiDB-lite"/>
    </source>
</evidence>
<keyword evidence="3" id="KW-1185">Reference proteome</keyword>
<gene>
    <name evidence="2" type="ORF">AB1Y20_013090</name>
</gene>
<dbReference type="EMBL" id="JBGBPQ010000023">
    <property type="protein sequence ID" value="KAL1500433.1"/>
    <property type="molecule type" value="Genomic_DNA"/>
</dbReference>
<proteinExistence type="predicted"/>
<feature type="compositionally biased region" description="Pro residues" evidence="1">
    <location>
        <begin position="1"/>
        <end position="11"/>
    </location>
</feature>
<sequence length="786" mass="83730">MPHLFPPPEPSPASRATRGSATPPPHRKFAPLRDDGAPPRAALPRGGPLTGLLCLLALLALLLGRHPADAAPPPPPPPRSPPLPSLPIDRSAVAIAGLGPSADFAHQFHVAFSSTVSGACLFGGQPYHCATSYFPQDELLPPSASRRVPRCDGCPANTTLPFDHCKVTPSVVDVGSLADYPRRHCGQNPVTLHECIDDVASLRHSRTFLFRGTHDETCAPAAVENTAALLAQMVASPSTQLKLVTHLPFGHVLPLASTPYAHQTAAAAYDGPAECVRHVFPNLSLSPAPSPPSAWAVFDQTEFTEPGVGFRADGWLYTPLACASRPCRLLLRPDECDPPRRRAADADAFAALADAHAFVLLHPCVGGELDAARFPHAADVAAGRLDVYAQLSDDYALQSAPHMRAIGRMLRRLLGDPPLPPPPPRRRRPPPPPPPRRRRHAEAAALLPLPSLAIDARHVLIAGVSNTADFAHQFHVAFGALVSGACVFSGQPYHCAATRFAADYLLPRTPSTAAGMGCAGCGAAWTLTYDHCKNHPLLVDVEALGRYAEGAAAVDAPAVHLARARTFAFGPTHDRCYLPPAMANVARFYLRYARDATQVKLVDDQPFPHTLPTNATPYANDAANFTGAGYDGPGECLRHVVGGGARLWAAPLVDPLLWRRVNVSAFVRDLGVGVRPAAWLFLPPACGGASACKLLLLPGGCDPLEELPPLGGSDDAFARYAMLNEMVIFKPCVGGPIDARRFPHNHENLRGMIDVYGQLSPDYATQKGDQMEPIGAMLKHLMGVQA</sequence>
<dbReference type="SUPFAM" id="SSF53474">
    <property type="entry name" value="alpha/beta-Hydrolases"/>
    <property type="match status" value="1"/>
</dbReference>
<feature type="region of interest" description="Disordered" evidence="1">
    <location>
        <begin position="1"/>
        <end position="43"/>
    </location>
</feature>
<accession>A0AB34IKG1</accession>
<name>A0AB34IKG1_PRYPA</name>
<evidence type="ECO:0000313" key="3">
    <source>
        <dbReference type="Proteomes" id="UP001515480"/>
    </source>
</evidence>
<dbReference type="Proteomes" id="UP001515480">
    <property type="component" value="Unassembled WGS sequence"/>
</dbReference>
<reference evidence="2 3" key="1">
    <citation type="journal article" date="2024" name="Science">
        <title>Giant polyketide synthase enzymes in the biosynthesis of giant marine polyether toxins.</title>
        <authorList>
            <person name="Fallon T.R."/>
            <person name="Shende V.V."/>
            <person name="Wierzbicki I.H."/>
            <person name="Pendleton A.L."/>
            <person name="Watervoot N.F."/>
            <person name="Auber R.P."/>
            <person name="Gonzalez D.J."/>
            <person name="Wisecaver J.H."/>
            <person name="Moore B.S."/>
        </authorList>
    </citation>
    <scope>NUCLEOTIDE SEQUENCE [LARGE SCALE GENOMIC DNA]</scope>
    <source>
        <strain evidence="2 3">12B1</strain>
    </source>
</reference>
<feature type="compositionally biased region" description="Basic residues" evidence="1">
    <location>
        <begin position="424"/>
        <end position="439"/>
    </location>
</feature>
<dbReference type="AlphaFoldDB" id="A0AB34IKG1"/>
<feature type="compositionally biased region" description="Pro residues" evidence="1">
    <location>
        <begin position="70"/>
        <end position="85"/>
    </location>
</feature>
<organism evidence="2 3">
    <name type="scientific">Prymnesium parvum</name>
    <name type="common">Toxic golden alga</name>
    <dbReference type="NCBI Taxonomy" id="97485"/>
    <lineage>
        <taxon>Eukaryota</taxon>
        <taxon>Haptista</taxon>
        <taxon>Haptophyta</taxon>
        <taxon>Prymnesiophyceae</taxon>
        <taxon>Prymnesiales</taxon>
        <taxon>Prymnesiaceae</taxon>
        <taxon>Prymnesium</taxon>
    </lineage>
</organism>
<evidence type="ECO:0000313" key="2">
    <source>
        <dbReference type="EMBL" id="KAL1500433.1"/>
    </source>
</evidence>
<dbReference type="InterPro" id="IPR029058">
    <property type="entry name" value="AB_hydrolase_fold"/>
</dbReference>
<feature type="region of interest" description="Disordered" evidence="1">
    <location>
        <begin position="413"/>
        <end position="439"/>
    </location>
</feature>
<protein>
    <submittedName>
        <fullName evidence="2">Uncharacterized protein</fullName>
    </submittedName>
</protein>